<dbReference type="Proteomes" id="UP000593579">
    <property type="component" value="Unassembled WGS sequence"/>
</dbReference>
<name>A0A7J9CTS4_GOSGO</name>
<comment type="caution">
    <text evidence="1">The sequence shown here is derived from an EMBL/GenBank/DDBJ whole genome shotgun (WGS) entry which is preliminary data.</text>
</comment>
<evidence type="ECO:0000313" key="1">
    <source>
        <dbReference type="EMBL" id="MBA0751801.1"/>
    </source>
</evidence>
<dbReference type="AlphaFoldDB" id="A0A7J9CTS4"/>
<proteinExistence type="predicted"/>
<accession>A0A7J9CTS4</accession>
<protein>
    <submittedName>
        <fullName evidence="1">Uncharacterized protein</fullName>
    </submittedName>
</protein>
<evidence type="ECO:0000313" key="2">
    <source>
        <dbReference type="Proteomes" id="UP000593579"/>
    </source>
</evidence>
<dbReference type="EMBL" id="JABEZY010000013">
    <property type="protein sequence ID" value="MBA0751801.1"/>
    <property type="molecule type" value="Genomic_DNA"/>
</dbReference>
<reference evidence="1 2" key="1">
    <citation type="journal article" date="2019" name="Genome Biol. Evol.">
        <title>Insights into the evolution of the New World diploid cottons (Gossypium, subgenus Houzingenia) based on genome sequencing.</title>
        <authorList>
            <person name="Grover C.E."/>
            <person name="Arick M.A. 2nd"/>
            <person name="Thrash A."/>
            <person name="Conover J.L."/>
            <person name="Sanders W.S."/>
            <person name="Peterson D.G."/>
            <person name="Frelichowski J.E."/>
            <person name="Scheffler J.A."/>
            <person name="Scheffler B.E."/>
            <person name="Wendel J.F."/>
        </authorList>
    </citation>
    <scope>NUCLEOTIDE SEQUENCE [LARGE SCALE GENOMIC DNA]</scope>
    <source>
        <strain evidence="1">5</strain>
        <tissue evidence="1">Leaf</tissue>
    </source>
</reference>
<organism evidence="1 2">
    <name type="scientific">Gossypium gossypioides</name>
    <name type="common">Mexican cotton</name>
    <name type="synonym">Selera gossypioides</name>
    <dbReference type="NCBI Taxonomy" id="34282"/>
    <lineage>
        <taxon>Eukaryota</taxon>
        <taxon>Viridiplantae</taxon>
        <taxon>Streptophyta</taxon>
        <taxon>Embryophyta</taxon>
        <taxon>Tracheophyta</taxon>
        <taxon>Spermatophyta</taxon>
        <taxon>Magnoliopsida</taxon>
        <taxon>eudicotyledons</taxon>
        <taxon>Gunneridae</taxon>
        <taxon>Pentapetalae</taxon>
        <taxon>rosids</taxon>
        <taxon>malvids</taxon>
        <taxon>Malvales</taxon>
        <taxon>Malvaceae</taxon>
        <taxon>Malvoideae</taxon>
        <taxon>Gossypium</taxon>
    </lineage>
</organism>
<gene>
    <name evidence="1" type="ORF">Gogos_000702</name>
</gene>
<sequence length="33" mass="3895">MLEYMLHHLVWRKPLLFDSMLLSLLNINGLGLL</sequence>
<keyword evidence="2" id="KW-1185">Reference proteome</keyword>